<accession>A0A3R9U9C0</accession>
<dbReference type="InterPro" id="IPR036052">
    <property type="entry name" value="TrpB-like_PALP_sf"/>
</dbReference>
<dbReference type="PANTHER" id="PTHR10314">
    <property type="entry name" value="CYSTATHIONINE BETA-SYNTHASE"/>
    <property type="match status" value="1"/>
</dbReference>
<organism evidence="4 5">
    <name type="scientific">Acinetobacter baumannii</name>
    <dbReference type="NCBI Taxonomy" id="470"/>
    <lineage>
        <taxon>Bacteria</taxon>
        <taxon>Pseudomonadati</taxon>
        <taxon>Pseudomonadota</taxon>
        <taxon>Gammaproteobacteria</taxon>
        <taxon>Moraxellales</taxon>
        <taxon>Moraxellaceae</taxon>
        <taxon>Acinetobacter</taxon>
        <taxon>Acinetobacter calcoaceticus/baumannii complex</taxon>
    </lineage>
</organism>
<dbReference type="Proteomes" id="UP000280073">
    <property type="component" value="Unassembled WGS sequence"/>
</dbReference>
<dbReference type="GO" id="GO:0004124">
    <property type="term" value="F:cysteine synthase activity"/>
    <property type="evidence" value="ECO:0007669"/>
    <property type="project" value="UniProtKB-EC"/>
</dbReference>
<comment type="catalytic activity">
    <reaction evidence="3">
        <text>O-acetyl-L-serine + hydrogen sulfide = L-cysteine + acetate</text>
        <dbReference type="Rhea" id="RHEA:14829"/>
        <dbReference type="ChEBI" id="CHEBI:29919"/>
        <dbReference type="ChEBI" id="CHEBI:30089"/>
        <dbReference type="ChEBI" id="CHEBI:35235"/>
        <dbReference type="ChEBI" id="CHEBI:58340"/>
        <dbReference type="EC" id="2.5.1.47"/>
    </reaction>
</comment>
<evidence type="ECO:0000313" key="4">
    <source>
        <dbReference type="EMBL" id="RSR50767.1"/>
    </source>
</evidence>
<dbReference type="AlphaFoldDB" id="A0A3R9U9C0"/>
<evidence type="ECO:0000256" key="1">
    <source>
        <dbReference type="ARBA" id="ARBA00004962"/>
    </source>
</evidence>
<dbReference type="EMBL" id="RFDI01000988">
    <property type="protein sequence ID" value="RSR50767.1"/>
    <property type="molecule type" value="Genomic_DNA"/>
</dbReference>
<reference evidence="4 5" key="1">
    <citation type="submission" date="2018-10" db="EMBL/GenBank/DDBJ databases">
        <title>GWAS and RNA-Seq identify cryptic mechanisms of antimicrobial resistance in Acinetobacter baumannii.</title>
        <authorList>
            <person name="Sahl J.W."/>
        </authorList>
    </citation>
    <scope>NUCLEOTIDE SEQUENCE [LARGE SCALE GENOMIC DNA]</scope>
    <source>
        <strain evidence="4 5">TG28175</strain>
    </source>
</reference>
<comment type="caution">
    <text evidence="4">The sequence shown here is derived from an EMBL/GenBank/DDBJ whole genome shotgun (WGS) entry which is preliminary data.</text>
</comment>
<evidence type="ECO:0000313" key="5">
    <source>
        <dbReference type="Proteomes" id="UP000280073"/>
    </source>
</evidence>
<feature type="non-terminal residue" evidence="4">
    <location>
        <position position="1"/>
    </location>
</feature>
<evidence type="ECO:0000256" key="2">
    <source>
        <dbReference type="ARBA" id="ARBA00012681"/>
    </source>
</evidence>
<proteinExistence type="predicted"/>
<protein>
    <recommendedName>
        <fullName evidence="2">cysteine synthase</fullName>
        <ecNumber evidence="2">2.5.1.47</ecNumber>
    </recommendedName>
</protein>
<name>A0A3R9U9C0_ACIBA</name>
<dbReference type="EC" id="2.5.1.47" evidence="2"/>
<gene>
    <name evidence="4" type="ORF">EA686_16745</name>
</gene>
<dbReference type="Gene3D" id="3.40.50.1100">
    <property type="match status" value="1"/>
</dbReference>
<dbReference type="InterPro" id="IPR050214">
    <property type="entry name" value="Cys_Synth/Cystath_Beta-Synth"/>
</dbReference>
<sequence>ATQEGILVGISSGAALAAAAKIAERPENAGKTIVVILPDSGERYLSSVLFEGLFDE</sequence>
<evidence type="ECO:0000256" key="3">
    <source>
        <dbReference type="ARBA" id="ARBA00047931"/>
    </source>
</evidence>
<comment type="pathway">
    <text evidence="1">Amino-acid biosynthesis; L-cysteine biosynthesis; L-cysteine from L-serine: step 2/2.</text>
</comment>
<dbReference type="SUPFAM" id="SSF53686">
    <property type="entry name" value="Tryptophan synthase beta subunit-like PLP-dependent enzymes"/>
    <property type="match status" value="1"/>
</dbReference>